<organism evidence="1">
    <name type="scientific">Rhizophora mucronata</name>
    <name type="common">Asiatic mangrove</name>
    <dbReference type="NCBI Taxonomy" id="61149"/>
    <lineage>
        <taxon>Eukaryota</taxon>
        <taxon>Viridiplantae</taxon>
        <taxon>Streptophyta</taxon>
        <taxon>Embryophyta</taxon>
        <taxon>Tracheophyta</taxon>
        <taxon>Spermatophyta</taxon>
        <taxon>Magnoliopsida</taxon>
        <taxon>eudicotyledons</taxon>
        <taxon>Gunneridae</taxon>
        <taxon>Pentapetalae</taxon>
        <taxon>rosids</taxon>
        <taxon>fabids</taxon>
        <taxon>Malpighiales</taxon>
        <taxon>Rhizophoraceae</taxon>
        <taxon>Rhizophora</taxon>
    </lineage>
</organism>
<name>A0A2P2JG27_RHIMU</name>
<accession>A0A2P2JG27</accession>
<dbReference type="EMBL" id="GGEC01011955">
    <property type="protein sequence ID" value="MBW92438.1"/>
    <property type="molecule type" value="Transcribed_RNA"/>
</dbReference>
<dbReference type="AlphaFoldDB" id="A0A2P2JG27"/>
<proteinExistence type="predicted"/>
<protein>
    <submittedName>
        <fullName evidence="1">Uncharacterized protein MANES_18G012100</fullName>
    </submittedName>
</protein>
<sequence>MTEPLSILQPSINKPKSI</sequence>
<evidence type="ECO:0000313" key="1">
    <source>
        <dbReference type="EMBL" id="MBW92438.1"/>
    </source>
</evidence>
<reference evidence="1" key="1">
    <citation type="submission" date="2018-02" db="EMBL/GenBank/DDBJ databases">
        <title>Rhizophora mucronata_Transcriptome.</title>
        <authorList>
            <person name="Meera S.P."/>
            <person name="Sreeshan A."/>
            <person name="Augustine A."/>
        </authorList>
    </citation>
    <scope>NUCLEOTIDE SEQUENCE</scope>
    <source>
        <tissue evidence="1">Leaf</tissue>
    </source>
</reference>